<organism evidence="2 3">
    <name type="scientific">Basidiobolus meristosporus CBS 931.73</name>
    <dbReference type="NCBI Taxonomy" id="1314790"/>
    <lineage>
        <taxon>Eukaryota</taxon>
        <taxon>Fungi</taxon>
        <taxon>Fungi incertae sedis</taxon>
        <taxon>Zoopagomycota</taxon>
        <taxon>Entomophthoromycotina</taxon>
        <taxon>Basidiobolomycetes</taxon>
        <taxon>Basidiobolales</taxon>
        <taxon>Basidiobolaceae</taxon>
        <taxon>Basidiobolus</taxon>
    </lineage>
</organism>
<comment type="caution">
    <text evidence="2">The sequence shown here is derived from an EMBL/GenBank/DDBJ whole genome shotgun (WGS) entry which is preliminary data.</text>
</comment>
<proteinExistence type="predicted"/>
<sequence length="260" mass="30313">MFISISTTPYVMETKELGSLVRVSGKIGEFRERRQITIRELAIEEDVNFETQRWVEIIQLKLKFYDVPFVYPKGLVEEFFPTHDIDSNVIKEERKPATVASGELSEATFRRSMKEYIERKRFTSFHYGDIRAADELVKIARQVLLQQHQCTDPAPTQVSSLFSRGIKKLVKDGLLYVKDADADVYEVIHHEVNLGREVLHLIQHETRKHQENVHESTIITKIRSIKAFQNVPREVLLDSLKRLVDSGDLFQPENREYKLV</sequence>
<dbReference type="AlphaFoldDB" id="A0A1Y1XLL2"/>
<dbReference type="STRING" id="1314790.A0A1Y1XLL2"/>
<evidence type="ECO:0000313" key="2">
    <source>
        <dbReference type="EMBL" id="ORX86640.1"/>
    </source>
</evidence>
<dbReference type="Gene3D" id="1.10.10.980">
    <property type="entry name" value="CST, Suppressor of Cdc13 homolog, complex subunit STN1, N-terminal domain"/>
    <property type="match status" value="1"/>
</dbReference>
<accession>A0A1Y1XLL2</accession>
<dbReference type="Proteomes" id="UP000193498">
    <property type="component" value="Unassembled WGS sequence"/>
</dbReference>
<feature type="domain" description="Stn1 C-terminal" evidence="1">
    <location>
        <begin position="108"/>
        <end position="250"/>
    </location>
</feature>
<dbReference type="SUPFAM" id="SSF46785">
    <property type="entry name" value="Winged helix' DNA-binding domain"/>
    <property type="match status" value="1"/>
</dbReference>
<evidence type="ECO:0000313" key="3">
    <source>
        <dbReference type="Proteomes" id="UP000193498"/>
    </source>
</evidence>
<dbReference type="EMBL" id="MCFE01000566">
    <property type="protein sequence ID" value="ORX86640.1"/>
    <property type="molecule type" value="Genomic_DNA"/>
</dbReference>
<evidence type="ECO:0000259" key="1">
    <source>
        <dbReference type="Pfam" id="PF09170"/>
    </source>
</evidence>
<dbReference type="InterPro" id="IPR036390">
    <property type="entry name" value="WH_DNA-bd_sf"/>
</dbReference>
<dbReference type="Gene3D" id="2.40.50.140">
    <property type="entry name" value="Nucleic acid-binding proteins"/>
    <property type="match status" value="1"/>
</dbReference>
<dbReference type="InterPro" id="IPR015253">
    <property type="entry name" value="CST_STN1_C"/>
</dbReference>
<dbReference type="InParanoid" id="A0A1Y1XLL2"/>
<protein>
    <recommendedName>
        <fullName evidence="1">Stn1 C-terminal domain-containing protein</fullName>
    </recommendedName>
</protein>
<dbReference type="InterPro" id="IPR042082">
    <property type="entry name" value="CST_Stn1_wHTH1_sf"/>
</dbReference>
<dbReference type="InterPro" id="IPR012340">
    <property type="entry name" value="NA-bd_OB-fold"/>
</dbReference>
<keyword evidence="3" id="KW-1185">Reference proteome</keyword>
<gene>
    <name evidence="2" type="ORF">K493DRAFT_360097</name>
</gene>
<name>A0A1Y1XLL2_9FUNG</name>
<reference evidence="2 3" key="1">
    <citation type="submission" date="2016-07" db="EMBL/GenBank/DDBJ databases">
        <title>Pervasive Adenine N6-methylation of Active Genes in Fungi.</title>
        <authorList>
            <consortium name="DOE Joint Genome Institute"/>
            <person name="Mondo S.J."/>
            <person name="Dannebaum R.O."/>
            <person name="Kuo R.C."/>
            <person name="Labutti K."/>
            <person name="Haridas S."/>
            <person name="Kuo A."/>
            <person name="Salamov A."/>
            <person name="Ahrendt S.R."/>
            <person name="Lipzen A."/>
            <person name="Sullivan W."/>
            <person name="Andreopoulos W.B."/>
            <person name="Clum A."/>
            <person name="Lindquist E."/>
            <person name="Daum C."/>
            <person name="Ramamoorthy G.K."/>
            <person name="Gryganskyi A."/>
            <person name="Culley D."/>
            <person name="Magnuson J.K."/>
            <person name="James T.Y."/>
            <person name="O'Malley M.A."/>
            <person name="Stajich J.E."/>
            <person name="Spatafora J.W."/>
            <person name="Visel A."/>
            <person name="Grigoriev I.V."/>
        </authorList>
    </citation>
    <scope>NUCLEOTIDE SEQUENCE [LARGE SCALE GENOMIC DNA]</scope>
    <source>
        <strain evidence="2 3">CBS 931.73</strain>
    </source>
</reference>
<dbReference type="Pfam" id="PF09170">
    <property type="entry name" value="STN1_2"/>
    <property type="match status" value="1"/>
</dbReference>
<dbReference type="OrthoDB" id="77828at2759"/>